<accession>A0A1S3WDK9</accession>
<evidence type="ECO:0000256" key="2">
    <source>
        <dbReference type="SAM" id="Coils"/>
    </source>
</evidence>
<dbReference type="RefSeq" id="XP_060038049.1">
    <property type="nucleotide sequence ID" value="XM_060182066.1"/>
</dbReference>
<evidence type="ECO:0000313" key="8">
    <source>
        <dbReference type="RefSeq" id="XP_060038050.1"/>
    </source>
</evidence>
<organism evidence="4 6">
    <name type="scientific">Erinaceus europaeus</name>
    <name type="common">Western European hedgehog</name>
    <dbReference type="NCBI Taxonomy" id="9365"/>
    <lineage>
        <taxon>Eukaryota</taxon>
        <taxon>Metazoa</taxon>
        <taxon>Chordata</taxon>
        <taxon>Craniata</taxon>
        <taxon>Vertebrata</taxon>
        <taxon>Euteleostomi</taxon>
        <taxon>Mammalia</taxon>
        <taxon>Eutheria</taxon>
        <taxon>Laurasiatheria</taxon>
        <taxon>Eulipotyphla</taxon>
        <taxon>Erinaceidae</taxon>
        <taxon>Erinaceinae</taxon>
        <taxon>Erinaceus</taxon>
    </lineage>
</organism>
<protein>
    <submittedName>
        <fullName evidence="5 6">UPF0449 protein C19orf25 homolog</fullName>
    </submittedName>
</protein>
<dbReference type="PANTHER" id="PTHR34766:SF1">
    <property type="entry name" value="UPF0449 PROTEIN C19ORF25"/>
    <property type="match status" value="1"/>
</dbReference>
<dbReference type="STRING" id="9365.ENSEEUP00000013086"/>
<proteinExistence type="inferred from homology"/>
<dbReference type="RefSeq" id="XP_016044467.1">
    <property type="nucleotide sequence ID" value="XM_016188981.1"/>
</dbReference>
<keyword evidence="4" id="KW-1185">Reference proteome</keyword>
<dbReference type="GeneID" id="103115120"/>
<dbReference type="AlphaFoldDB" id="A0A1S3WDK9"/>
<evidence type="ECO:0000256" key="3">
    <source>
        <dbReference type="SAM" id="MobiDB-lite"/>
    </source>
</evidence>
<reference evidence="5 6" key="1">
    <citation type="submission" date="2025-04" db="UniProtKB">
        <authorList>
            <consortium name="RefSeq"/>
        </authorList>
    </citation>
    <scope>IDENTIFICATION</scope>
</reference>
<feature type="coiled-coil region" evidence="2">
    <location>
        <begin position="73"/>
        <end position="100"/>
    </location>
</feature>
<gene>
    <name evidence="5 6" type="primary">LOC103115120</name>
    <name evidence="7 8" type="synonym">C23H19orf25</name>
</gene>
<dbReference type="RefSeq" id="XP_016044468.1">
    <property type="nucleotide sequence ID" value="XM_016188982.1"/>
</dbReference>
<dbReference type="Proteomes" id="UP001652624">
    <property type="component" value="Chromosome 23"/>
</dbReference>
<sequence length="114" mass="12593">MGSKAKKRVVLPTRPAPPTVEQVLEDVQGAPPDDPVFTTLAPEDPPGPPEPPEEPEARWEQLYQESRLYVGNNLRLQRARRELGLRVEQLRQAGERLEQARAVLGQTPLPGASG</sequence>
<keyword evidence="2" id="KW-0175">Coiled coil</keyword>
<dbReference type="Pfam" id="PF15136">
    <property type="entry name" value="UPF0449"/>
    <property type="match status" value="1"/>
</dbReference>
<name>A0A1S3WDK9_ERIEU</name>
<evidence type="ECO:0000313" key="6">
    <source>
        <dbReference type="RefSeq" id="XP_016044468.1"/>
    </source>
</evidence>
<dbReference type="eggNOG" id="ENOG502SDTN">
    <property type="taxonomic scope" value="Eukaryota"/>
</dbReference>
<dbReference type="InterPro" id="IPR028227">
    <property type="entry name" value="UPF0449"/>
</dbReference>
<dbReference type="OrthoDB" id="6129359at2759"/>
<evidence type="ECO:0000313" key="5">
    <source>
        <dbReference type="RefSeq" id="XP_016044467.1"/>
    </source>
</evidence>
<evidence type="ECO:0000313" key="4">
    <source>
        <dbReference type="Proteomes" id="UP001652624"/>
    </source>
</evidence>
<dbReference type="PANTHER" id="PTHR34766">
    <property type="entry name" value="UPF0449 PROTEIN C19ORF25"/>
    <property type="match status" value="1"/>
</dbReference>
<feature type="region of interest" description="Disordered" evidence="3">
    <location>
        <begin position="1"/>
        <end position="57"/>
    </location>
</feature>
<comment type="similarity">
    <text evidence="1">Belongs to the UPF0449 family.</text>
</comment>
<evidence type="ECO:0000313" key="7">
    <source>
        <dbReference type="RefSeq" id="XP_060038049.1"/>
    </source>
</evidence>
<evidence type="ECO:0000256" key="1">
    <source>
        <dbReference type="ARBA" id="ARBA00006137"/>
    </source>
</evidence>
<dbReference type="RefSeq" id="XP_060038050.1">
    <property type="nucleotide sequence ID" value="XM_060182067.1"/>
</dbReference>